<name>A0A644WL06_9ZZZZ</name>
<proteinExistence type="predicted"/>
<comment type="caution">
    <text evidence="1">The sequence shown here is derived from an EMBL/GenBank/DDBJ whole genome shotgun (WGS) entry which is preliminary data.</text>
</comment>
<protein>
    <submittedName>
        <fullName evidence="1">Uncharacterized protein</fullName>
    </submittedName>
</protein>
<dbReference type="EMBL" id="VSSQ01001041">
    <property type="protein sequence ID" value="MPM04472.1"/>
    <property type="molecule type" value="Genomic_DNA"/>
</dbReference>
<evidence type="ECO:0000313" key="1">
    <source>
        <dbReference type="EMBL" id="MPM04472.1"/>
    </source>
</evidence>
<organism evidence="1">
    <name type="scientific">bioreactor metagenome</name>
    <dbReference type="NCBI Taxonomy" id="1076179"/>
    <lineage>
        <taxon>unclassified sequences</taxon>
        <taxon>metagenomes</taxon>
        <taxon>ecological metagenomes</taxon>
    </lineage>
</organism>
<dbReference type="AlphaFoldDB" id="A0A644WL06"/>
<reference evidence="1" key="1">
    <citation type="submission" date="2019-08" db="EMBL/GenBank/DDBJ databases">
        <authorList>
            <person name="Kucharzyk K."/>
            <person name="Murdoch R.W."/>
            <person name="Higgins S."/>
            <person name="Loffler F."/>
        </authorList>
    </citation>
    <scope>NUCLEOTIDE SEQUENCE</scope>
</reference>
<gene>
    <name evidence="1" type="ORF">SDC9_50749</name>
</gene>
<accession>A0A644WL06</accession>
<sequence>MLKLQLTRDGAYDDEYLELPATLADVGEVMSQLDETSSNVASTRIYGAISDVWNIGRYLKRANVNDPDHLKKLNRIAEIVNTLGREQCLVFEGALDAESVNGLDDVIAIGERLEDYILVPEITTDRELGVCLVEFGVKPFSESVRPYLDFGKIGAEYYADHGGAYISCGYVLRKDSADQALLDFTQPHPAQEFGGMNIG</sequence>